<gene>
    <name evidence="9" type="ORF">GMBLW1_05150</name>
</gene>
<evidence type="ECO:0000256" key="7">
    <source>
        <dbReference type="SAM" id="SignalP"/>
    </source>
</evidence>
<comment type="function">
    <text evidence="1">Part of the ABC transporter complex PstSACB involved in phosphate import.</text>
</comment>
<dbReference type="PIRSF" id="PIRSF002756">
    <property type="entry name" value="PstS"/>
    <property type="match status" value="1"/>
</dbReference>
<keyword evidence="5 6" id="KW-0592">Phosphate transport</keyword>
<accession>A0A6C2YR30</accession>
<comment type="similarity">
    <text evidence="2 6">Belongs to the PstS family.</text>
</comment>
<dbReference type="GO" id="GO:0043190">
    <property type="term" value="C:ATP-binding cassette (ABC) transporter complex"/>
    <property type="evidence" value="ECO:0007669"/>
    <property type="project" value="InterPro"/>
</dbReference>
<proteinExistence type="inferred from homology"/>
<dbReference type="GO" id="GO:0035435">
    <property type="term" value="P:phosphate ion transmembrane transport"/>
    <property type="evidence" value="ECO:0007669"/>
    <property type="project" value="InterPro"/>
</dbReference>
<dbReference type="PANTHER" id="PTHR42996:SF1">
    <property type="entry name" value="PHOSPHATE-BINDING PROTEIN PSTS"/>
    <property type="match status" value="1"/>
</dbReference>
<evidence type="ECO:0000256" key="6">
    <source>
        <dbReference type="PIRNR" id="PIRNR002756"/>
    </source>
</evidence>
<feature type="signal peptide" evidence="7">
    <location>
        <begin position="1"/>
        <end position="22"/>
    </location>
</feature>
<organism evidence="9">
    <name type="scientific">Tuwongella immobilis</name>
    <dbReference type="NCBI Taxonomy" id="692036"/>
    <lineage>
        <taxon>Bacteria</taxon>
        <taxon>Pseudomonadati</taxon>
        <taxon>Planctomycetota</taxon>
        <taxon>Planctomycetia</taxon>
        <taxon>Gemmatales</taxon>
        <taxon>Gemmataceae</taxon>
        <taxon>Tuwongella</taxon>
    </lineage>
</organism>
<feature type="chain" id="PRO_5033879208" description="Phosphate-binding protein" evidence="7">
    <location>
        <begin position="23"/>
        <end position="371"/>
    </location>
</feature>
<protein>
    <recommendedName>
        <fullName evidence="6">Phosphate-binding protein</fullName>
    </recommendedName>
</protein>
<comment type="subunit">
    <text evidence="3">The complex is composed of two ATP-binding proteins (PstB), two transmembrane proteins (PstC and PstA) and a solute-binding protein (PstS).</text>
</comment>
<dbReference type="SUPFAM" id="SSF53850">
    <property type="entry name" value="Periplasmic binding protein-like II"/>
    <property type="match status" value="1"/>
</dbReference>
<evidence type="ECO:0000256" key="4">
    <source>
        <dbReference type="ARBA" id="ARBA00022448"/>
    </source>
</evidence>
<evidence type="ECO:0000256" key="5">
    <source>
        <dbReference type="ARBA" id="ARBA00022592"/>
    </source>
</evidence>
<evidence type="ECO:0000313" key="9">
    <source>
        <dbReference type="EMBL" id="VIP03445.1"/>
    </source>
</evidence>
<dbReference type="Pfam" id="PF12849">
    <property type="entry name" value="PBP_like_2"/>
    <property type="match status" value="1"/>
</dbReference>
<dbReference type="CDD" id="cd13565">
    <property type="entry name" value="PBP2_PstS"/>
    <property type="match status" value="1"/>
</dbReference>
<dbReference type="KEGG" id="tim:GMBLW1_05150"/>
<keyword evidence="10" id="KW-1185">Reference proteome</keyword>
<evidence type="ECO:0000259" key="8">
    <source>
        <dbReference type="Pfam" id="PF12849"/>
    </source>
</evidence>
<dbReference type="Proteomes" id="UP000464378">
    <property type="component" value="Chromosome"/>
</dbReference>
<dbReference type="NCBIfam" id="TIGR00975">
    <property type="entry name" value="3a0107s03"/>
    <property type="match status" value="1"/>
</dbReference>
<sequence>MLRMRSLMIGLLLLAASGCSDAIRINGGGASFVYPAMLKWTRLYAKEFQTEIDYTSAGSGNGVSQMLARTIQFGCTDAFIKNDQLDKFRESGREILHIPLVMGGVVPIYNVPEAKQPLRFTGDVLARIYLGEIESWNHPDLQRLNPEVALPDRKIAVAFRSDSSGTTAIFTEFLSKSNATWGDKENGPGAGTTIKWRRGVGQRDNSGVAGYVGRSEYALGYAELMYARQNNLTYGAVEIADSVKANAAERKKSKNDLPLNQRIFLQANLDTVSAAADAKLSTILQTNPDLRYSLINSPGANSYPIVGTNWCVFFTDQPRQSGEAMIAFLKWATTFDGPGQRAAQELGYAPLPRSLCELIQKRLSEQVKWID</sequence>
<dbReference type="GO" id="GO:0042301">
    <property type="term" value="F:phosphate ion binding"/>
    <property type="evidence" value="ECO:0007669"/>
    <property type="project" value="InterPro"/>
</dbReference>
<keyword evidence="4 6" id="KW-0813">Transport</keyword>
<dbReference type="PANTHER" id="PTHR42996">
    <property type="entry name" value="PHOSPHATE-BINDING PROTEIN PSTS"/>
    <property type="match status" value="1"/>
</dbReference>
<evidence type="ECO:0000256" key="2">
    <source>
        <dbReference type="ARBA" id="ARBA00008725"/>
    </source>
</evidence>
<evidence type="ECO:0000256" key="1">
    <source>
        <dbReference type="ARBA" id="ARBA00002841"/>
    </source>
</evidence>
<dbReference type="PROSITE" id="PS51257">
    <property type="entry name" value="PROKAR_LIPOPROTEIN"/>
    <property type="match status" value="1"/>
</dbReference>
<dbReference type="Gene3D" id="3.40.190.10">
    <property type="entry name" value="Periplasmic binding protein-like II"/>
    <property type="match status" value="2"/>
</dbReference>
<evidence type="ECO:0000256" key="3">
    <source>
        <dbReference type="ARBA" id="ARBA00011529"/>
    </source>
</evidence>
<evidence type="ECO:0000313" key="10">
    <source>
        <dbReference type="Proteomes" id="UP000464378"/>
    </source>
</evidence>
<dbReference type="InterPro" id="IPR050962">
    <property type="entry name" value="Phosphate-bind_PstS"/>
</dbReference>
<feature type="domain" description="PBP" evidence="8">
    <location>
        <begin position="22"/>
        <end position="333"/>
    </location>
</feature>
<dbReference type="EMBL" id="LR586016">
    <property type="protein sequence ID" value="VIP03445.1"/>
    <property type="molecule type" value="Genomic_DNA"/>
</dbReference>
<dbReference type="FunCoup" id="A0A6C2YR30">
    <property type="interactions" value="182"/>
</dbReference>
<dbReference type="InParanoid" id="A0A6C2YR30"/>
<keyword evidence="7" id="KW-0732">Signal</keyword>
<dbReference type="EMBL" id="LR593887">
    <property type="protein sequence ID" value="VTS04262.1"/>
    <property type="molecule type" value="Genomic_DNA"/>
</dbReference>
<name>A0A6C2YR30_9BACT</name>
<dbReference type="InterPro" id="IPR005673">
    <property type="entry name" value="ABC_phos-bd_PstS"/>
</dbReference>
<dbReference type="InterPro" id="IPR024370">
    <property type="entry name" value="PBP_domain"/>
</dbReference>
<reference evidence="9" key="1">
    <citation type="submission" date="2019-04" db="EMBL/GenBank/DDBJ databases">
        <authorList>
            <consortium name="Science for Life Laboratories"/>
        </authorList>
    </citation>
    <scope>NUCLEOTIDE SEQUENCE</scope>
    <source>
        <strain evidence="9">MBLW1</strain>
    </source>
</reference>
<dbReference type="AlphaFoldDB" id="A0A6C2YR30"/>